<reference evidence="3" key="1">
    <citation type="submission" date="2025-08" db="UniProtKB">
        <authorList>
            <consortium name="RefSeq"/>
        </authorList>
    </citation>
    <scope>IDENTIFICATION</scope>
    <source>
        <tissue evidence="3">Whole organism</tissue>
    </source>
</reference>
<feature type="chain" id="PRO_5034691059" evidence="1">
    <location>
        <begin position="19"/>
        <end position="145"/>
    </location>
</feature>
<keyword evidence="1" id="KW-0732">Signal</keyword>
<feature type="signal peptide" evidence="1">
    <location>
        <begin position="1"/>
        <end position="18"/>
    </location>
</feature>
<organism evidence="2 3">
    <name type="scientific">Hyalella azteca</name>
    <name type="common">Amphipod</name>
    <dbReference type="NCBI Taxonomy" id="294128"/>
    <lineage>
        <taxon>Eukaryota</taxon>
        <taxon>Metazoa</taxon>
        <taxon>Ecdysozoa</taxon>
        <taxon>Arthropoda</taxon>
        <taxon>Crustacea</taxon>
        <taxon>Multicrustacea</taxon>
        <taxon>Malacostraca</taxon>
        <taxon>Eumalacostraca</taxon>
        <taxon>Peracarida</taxon>
        <taxon>Amphipoda</taxon>
        <taxon>Senticaudata</taxon>
        <taxon>Talitrida</taxon>
        <taxon>Talitroidea</taxon>
        <taxon>Hyalellidae</taxon>
        <taxon>Hyalella</taxon>
    </lineage>
</organism>
<dbReference type="KEGG" id="hazt:108679832"/>
<accession>A0A8B7PD76</accession>
<dbReference type="AlphaFoldDB" id="A0A8B7PD76"/>
<dbReference type="GeneID" id="108679832"/>
<dbReference type="RefSeq" id="XP_018024048.1">
    <property type="nucleotide sequence ID" value="XM_018168559.2"/>
</dbReference>
<proteinExistence type="predicted"/>
<gene>
    <name evidence="3" type="primary">LOC108679832</name>
</gene>
<name>A0A8B7PD76_HYAAZ</name>
<dbReference type="Proteomes" id="UP000694843">
    <property type="component" value="Unplaced"/>
</dbReference>
<evidence type="ECO:0000313" key="3">
    <source>
        <dbReference type="RefSeq" id="XP_018024048.1"/>
    </source>
</evidence>
<sequence>MLSAVFLVCASLVVAVQGRFIVVPMEVESCGDLVPAPVPNKDSVTAALDRCMARPRVAAIISSYQGPEEDRTAEILLTCFADEAHLIISTGLMADYFMESVRLGVQGTRMESSVVAALSVCDAGLLQRNMIVPFMRCVQNRCEEK</sequence>
<keyword evidence="2" id="KW-1185">Reference proteome</keyword>
<protein>
    <submittedName>
        <fullName evidence="3">Uncharacterized protein LOC108679832</fullName>
    </submittedName>
</protein>
<evidence type="ECO:0000313" key="2">
    <source>
        <dbReference type="Proteomes" id="UP000694843"/>
    </source>
</evidence>
<evidence type="ECO:0000256" key="1">
    <source>
        <dbReference type="SAM" id="SignalP"/>
    </source>
</evidence>